<organism evidence="3">
    <name type="scientific">viral metagenome</name>
    <dbReference type="NCBI Taxonomy" id="1070528"/>
    <lineage>
        <taxon>unclassified sequences</taxon>
        <taxon>metagenomes</taxon>
        <taxon>organismal metagenomes</taxon>
    </lineage>
</organism>
<dbReference type="Pfam" id="PF00680">
    <property type="entry name" value="RdRP_1"/>
    <property type="match status" value="1"/>
</dbReference>
<proteinExistence type="predicted"/>
<dbReference type="AlphaFoldDB" id="A0A2V0RBK1"/>
<reference evidence="3" key="1">
    <citation type="submission" date="2017-04" db="EMBL/GenBank/DDBJ databases">
        <title>Unveiling RNA virosphere associated with marine microorganisms.</title>
        <authorList>
            <person name="Urayama S."/>
            <person name="Takaki Y."/>
            <person name="Nishi S."/>
            <person name="Yoshida Y."/>
            <person name="Deguchi S."/>
            <person name="Takai K."/>
            <person name="Nunoura T."/>
        </authorList>
    </citation>
    <scope>NUCLEOTIDE SEQUENCE</scope>
</reference>
<dbReference type="EMBL" id="BDQC01000145">
    <property type="protein sequence ID" value="GBH22544.1"/>
    <property type="molecule type" value="Genomic_RNA"/>
</dbReference>
<dbReference type="GO" id="GO:0003723">
    <property type="term" value="F:RNA binding"/>
    <property type="evidence" value="ECO:0007669"/>
    <property type="project" value="InterPro"/>
</dbReference>
<dbReference type="InterPro" id="IPR007094">
    <property type="entry name" value="RNA-dir_pol_PSvirus"/>
</dbReference>
<feature type="domain" description="RdRp catalytic" evidence="2">
    <location>
        <begin position="343"/>
        <end position="458"/>
    </location>
</feature>
<protein>
    <submittedName>
        <fullName evidence="3">RdRp</fullName>
    </submittedName>
</protein>
<keyword evidence="1" id="KW-0812">Transmembrane</keyword>
<dbReference type="GO" id="GO:0003968">
    <property type="term" value="F:RNA-directed RNA polymerase activity"/>
    <property type="evidence" value="ECO:0007669"/>
    <property type="project" value="InterPro"/>
</dbReference>
<comment type="caution">
    <text evidence="3">The sequence shown here is derived from an EMBL/GenBank/DDBJ whole genome shotgun (WGS) entry which is preliminary data.</text>
</comment>
<dbReference type="GO" id="GO:0039694">
    <property type="term" value="P:viral RNA genome replication"/>
    <property type="evidence" value="ECO:0007669"/>
    <property type="project" value="InterPro"/>
</dbReference>
<feature type="transmembrane region" description="Helical" evidence="1">
    <location>
        <begin position="285"/>
        <end position="303"/>
    </location>
</feature>
<keyword evidence="1" id="KW-1133">Transmembrane helix</keyword>
<dbReference type="PROSITE" id="PS50507">
    <property type="entry name" value="RDRP_SSRNA_POS"/>
    <property type="match status" value="1"/>
</dbReference>
<dbReference type="SUPFAM" id="SSF56672">
    <property type="entry name" value="DNA/RNA polymerases"/>
    <property type="match status" value="1"/>
</dbReference>
<accession>A0A2V0RBK1</accession>
<evidence type="ECO:0000259" key="2">
    <source>
        <dbReference type="PROSITE" id="PS50507"/>
    </source>
</evidence>
<dbReference type="InterPro" id="IPR001205">
    <property type="entry name" value="RNA-dir_pol_C"/>
</dbReference>
<dbReference type="GO" id="GO:0006351">
    <property type="term" value="P:DNA-templated transcription"/>
    <property type="evidence" value="ECO:0007669"/>
    <property type="project" value="InterPro"/>
</dbReference>
<sequence length="937" mass="106682">MRDGRILIDMSTFTLFLFPLMMLAFAMSYVFDVVSGGYFIVGNSFLMSGFSMKSLFIFLLKQLIPIAAMVAFWNSSIRFGDNPTPNYLRSKPNVKVIQDFVATNTFEQLPSSKIMLACPNGKLYPVCFFTRQILNSIDPAAVLYAWKTYKRVNDTLAMRLKHLKKYVYGGNKVLSDELIHELKSEADSLFTELTSSDAWNGFASNASQNIHERNYECLDINKSAAAGHPHVPGVKRRDVMPETFVTCDELLDDDYAFERYMPTDLYYTSGRAKLKGRNEEDSARIVMYCGFPTMVMTMLYYVHLTTLLMTFQWCGIGKSWMNNGANKFAEFFHATKGIAPAGMRYVSVDISGYDSSQSVEELNILKDFHTRLQTHARIQQSYINRFIVMFDAMVYAAVLLPTGIVLRVVGGLKSGWSGTACDDTLLHTLIVRRLGVTKFRVYGDDNFMLVSDDITDEDITDHYAKFGYTLKVIQSSTNMGDIDFLSKYVKYDAYADRYYIHRPTVENIARLIFPEEQDPARRDVPDEVIAAQRLIGHLVDNPFNSKCSGMILKALDELREYYAIDDVIISEDTKRRHPFRNFVNVPSKINLKDVTREWAQSLYDTDWSATLGLPCPIVWPTLDVSPGTFDFRKGVRGEPNLHNMCESRFFELEIDQNAWSGKRRQAVRNRASPYRQPNGFSQCYGFHAARTGHAINKACIRPKTVVDFGSHPGAICDFMMRDSRVSSITCVTLKPDGDKRFMPYVHIGDSRLTIHNMDADGFLCPHDTDLMIDDIDLVGGTRFADDRLLIAKGAIRRALANSSRVKCAMFTISCCDKAVVSALYECYKAYGDFDIFRPVWSNPWKPEYLITLKKVPIGEVYKLSTFKKAMNLFLETEAVSMLKWQAAYEYMMENVHLHGDLVCPIQMDTVKQEQFWAKVNRPYVVPERPNADEAAGL</sequence>
<dbReference type="InterPro" id="IPR043502">
    <property type="entry name" value="DNA/RNA_pol_sf"/>
</dbReference>
<evidence type="ECO:0000256" key="1">
    <source>
        <dbReference type="SAM" id="Phobius"/>
    </source>
</evidence>
<feature type="transmembrane region" description="Helical" evidence="1">
    <location>
        <begin position="12"/>
        <end position="31"/>
    </location>
</feature>
<name>A0A2V0RBK1_9ZZZZ</name>
<keyword evidence="1" id="KW-0472">Membrane</keyword>
<evidence type="ECO:0000313" key="3">
    <source>
        <dbReference type="EMBL" id="GBH22544.1"/>
    </source>
</evidence>